<gene>
    <name evidence="8" type="ORF">Daus18300_012706</name>
</gene>
<evidence type="ECO:0000256" key="3">
    <source>
        <dbReference type="ARBA" id="ARBA00022723"/>
    </source>
</evidence>
<dbReference type="SUPFAM" id="SSF50129">
    <property type="entry name" value="GroES-like"/>
    <property type="match status" value="1"/>
</dbReference>
<name>A0ABR3W1U8_9PEZI</name>
<dbReference type="SUPFAM" id="SSF51735">
    <property type="entry name" value="NAD(P)-binding Rossmann-fold domains"/>
    <property type="match status" value="1"/>
</dbReference>
<evidence type="ECO:0000256" key="5">
    <source>
        <dbReference type="ARBA" id="ARBA00023002"/>
    </source>
</evidence>
<keyword evidence="5" id="KW-0560">Oxidoreductase</keyword>
<keyword evidence="3 6" id="KW-0479">Metal-binding</keyword>
<keyword evidence="9" id="KW-1185">Reference proteome</keyword>
<evidence type="ECO:0000256" key="4">
    <source>
        <dbReference type="ARBA" id="ARBA00022833"/>
    </source>
</evidence>
<dbReference type="Gene3D" id="3.90.180.10">
    <property type="entry name" value="Medium-chain alcohol dehydrogenases, catalytic domain"/>
    <property type="match status" value="1"/>
</dbReference>
<dbReference type="PANTHER" id="PTHR43350">
    <property type="entry name" value="NAD-DEPENDENT ALCOHOL DEHYDROGENASE"/>
    <property type="match status" value="1"/>
</dbReference>
<dbReference type="Proteomes" id="UP001583177">
    <property type="component" value="Unassembled WGS sequence"/>
</dbReference>
<evidence type="ECO:0000313" key="8">
    <source>
        <dbReference type="EMBL" id="KAL1851036.1"/>
    </source>
</evidence>
<dbReference type="Pfam" id="PF08240">
    <property type="entry name" value="ADH_N"/>
    <property type="match status" value="1"/>
</dbReference>
<dbReference type="PANTHER" id="PTHR43350:SF2">
    <property type="entry name" value="GROES-LIKE ZINC-BINDING ALCOHOL DEHYDROGENASE FAMILY PROTEIN"/>
    <property type="match status" value="1"/>
</dbReference>
<reference evidence="8 9" key="1">
    <citation type="journal article" date="2024" name="IMA Fungus">
        <title>IMA Genome - F19 : A genome assembly and annotation guide to empower mycologists, including annotated draft genome sequences of Ceratocystis pirilliformis, Diaporthe australafricana, Fusarium ophioides, Paecilomyces lecythidis, and Sporothrix stenoceras.</title>
        <authorList>
            <person name="Aylward J."/>
            <person name="Wilson A.M."/>
            <person name="Visagie C.M."/>
            <person name="Spraker J."/>
            <person name="Barnes I."/>
            <person name="Buitendag C."/>
            <person name="Ceriani C."/>
            <person name="Del Mar Angel L."/>
            <person name="du Plessis D."/>
            <person name="Fuchs T."/>
            <person name="Gasser K."/>
            <person name="Kramer D."/>
            <person name="Li W."/>
            <person name="Munsamy K."/>
            <person name="Piso A."/>
            <person name="Price J.L."/>
            <person name="Sonnekus B."/>
            <person name="Thomas C."/>
            <person name="van der Nest A."/>
            <person name="van Dijk A."/>
            <person name="van Heerden A."/>
            <person name="van Vuuren N."/>
            <person name="Yilmaz N."/>
            <person name="Duong T.A."/>
            <person name="van der Merwe N.A."/>
            <person name="Wingfield M.J."/>
            <person name="Wingfield B.D."/>
        </authorList>
    </citation>
    <scope>NUCLEOTIDE SEQUENCE [LARGE SCALE GENOMIC DNA]</scope>
    <source>
        <strain evidence="8 9">CMW 18300</strain>
    </source>
</reference>
<protein>
    <submittedName>
        <fullName evidence="8">Secondary metabolism biosynthetic enzyme</fullName>
    </submittedName>
</protein>
<evidence type="ECO:0000256" key="6">
    <source>
        <dbReference type="RuleBase" id="RU361277"/>
    </source>
</evidence>
<evidence type="ECO:0000256" key="1">
    <source>
        <dbReference type="ARBA" id="ARBA00001947"/>
    </source>
</evidence>
<evidence type="ECO:0000313" key="9">
    <source>
        <dbReference type="Proteomes" id="UP001583177"/>
    </source>
</evidence>
<dbReference type="InterPro" id="IPR011032">
    <property type="entry name" value="GroES-like_sf"/>
</dbReference>
<dbReference type="EMBL" id="JAWRVE010000178">
    <property type="protein sequence ID" value="KAL1851036.1"/>
    <property type="molecule type" value="Genomic_DNA"/>
</dbReference>
<evidence type="ECO:0000256" key="2">
    <source>
        <dbReference type="ARBA" id="ARBA00008072"/>
    </source>
</evidence>
<dbReference type="PROSITE" id="PS00059">
    <property type="entry name" value="ADH_ZINC"/>
    <property type="match status" value="1"/>
</dbReference>
<accession>A0ABR3W1U8</accession>
<dbReference type="Gene3D" id="3.40.50.720">
    <property type="entry name" value="NAD(P)-binding Rossmann-like Domain"/>
    <property type="match status" value="1"/>
</dbReference>
<dbReference type="InterPro" id="IPR013154">
    <property type="entry name" value="ADH-like_N"/>
</dbReference>
<dbReference type="SMART" id="SM00829">
    <property type="entry name" value="PKS_ER"/>
    <property type="match status" value="1"/>
</dbReference>
<proteinExistence type="inferred from homology"/>
<comment type="cofactor">
    <cofactor evidence="1 6">
        <name>Zn(2+)</name>
        <dbReference type="ChEBI" id="CHEBI:29105"/>
    </cofactor>
</comment>
<keyword evidence="4 6" id="KW-0862">Zinc</keyword>
<dbReference type="InterPro" id="IPR002328">
    <property type="entry name" value="ADH_Zn_CS"/>
</dbReference>
<organism evidence="8 9">
    <name type="scientific">Diaporthe australafricana</name>
    <dbReference type="NCBI Taxonomy" id="127596"/>
    <lineage>
        <taxon>Eukaryota</taxon>
        <taxon>Fungi</taxon>
        <taxon>Dikarya</taxon>
        <taxon>Ascomycota</taxon>
        <taxon>Pezizomycotina</taxon>
        <taxon>Sordariomycetes</taxon>
        <taxon>Sordariomycetidae</taxon>
        <taxon>Diaporthales</taxon>
        <taxon>Diaporthaceae</taxon>
        <taxon>Diaporthe</taxon>
    </lineage>
</organism>
<dbReference type="InterPro" id="IPR020843">
    <property type="entry name" value="ER"/>
</dbReference>
<dbReference type="InterPro" id="IPR036291">
    <property type="entry name" value="NAD(P)-bd_dom_sf"/>
</dbReference>
<comment type="caution">
    <text evidence="8">The sequence shown here is derived from an EMBL/GenBank/DDBJ whole genome shotgun (WGS) entry which is preliminary data.</text>
</comment>
<sequence length="373" mass="39303">MSFSGQSYVVRSPGGPITLETIHYDHIGDHEILVKTVAVSVCASDVKAAEGKFFMKPPMVLGHEGAGIVEEIGVKVTAFKPGDKVVLHYSSCKACEACVSGHNPYCENMEQLNFGGSRGDGEATKVATTADGQPVGVFFFGQSSMGRRALVRETSAVKVDATEDELKIFASLSCGIQTGAGAVFNVCKPSPGATFAIFGAGAVGLAAALAARLFSPSRVIIIDRSMKKLDLIPSGLATDTICSSGLEQGSVAARIKDLNATQGIDYVLDCAGNGEIIAEGCAALKRRGMVVSVGGGPTPASLKITEMLAKGLTYRGTHQGDSVSRNFIPYLIKLWRSGQFLFEPLLSVYKLEDLPQALADLKDVRIIKPVLVI</sequence>
<evidence type="ECO:0000259" key="7">
    <source>
        <dbReference type="SMART" id="SM00829"/>
    </source>
</evidence>
<dbReference type="InterPro" id="IPR013149">
    <property type="entry name" value="ADH-like_C"/>
</dbReference>
<feature type="domain" description="Enoyl reductase (ER)" evidence="7">
    <location>
        <begin position="17"/>
        <end position="371"/>
    </location>
</feature>
<comment type="similarity">
    <text evidence="2 6">Belongs to the zinc-containing alcohol dehydrogenase family.</text>
</comment>
<dbReference type="Pfam" id="PF00107">
    <property type="entry name" value="ADH_zinc_N"/>
    <property type="match status" value="1"/>
</dbReference>